<organism evidence="1 2">
    <name type="scientific">Colletotrichum lupini</name>
    <dbReference type="NCBI Taxonomy" id="145971"/>
    <lineage>
        <taxon>Eukaryota</taxon>
        <taxon>Fungi</taxon>
        <taxon>Dikarya</taxon>
        <taxon>Ascomycota</taxon>
        <taxon>Pezizomycotina</taxon>
        <taxon>Sordariomycetes</taxon>
        <taxon>Hypocreomycetidae</taxon>
        <taxon>Glomerellales</taxon>
        <taxon>Glomerellaceae</taxon>
        <taxon>Colletotrichum</taxon>
        <taxon>Colletotrichum acutatum species complex</taxon>
    </lineage>
</organism>
<sequence>MASKFVELTVGIAYPSEFYREKACCLRKAAKYHALQKIHASLPAKTAQPGGQLRLRLFQVKVPLQPSNGVFLSVQAEVINHRQKNERKYVLPHGLLSNTITTRGRAKGLDTSLIDGVREATRVENSCQEVNEQWIQEYVLPYSDMVSNASSGQSLGKLCLMGHGRQQETILGPLHSSSFVPFHSKDLGSSQLPVGHYLELSLPSSANSRDVHHREFISLLPRKIIGLSRWTTSLKPLRGQVSGLPLKAAARSS</sequence>
<evidence type="ECO:0000313" key="2">
    <source>
        <dbReference type="Proteomes" id="UP000830671"/>
    </source>
</evidence>
<evidence type="ECO:0000313" key="1">
    <source>
        <dbReference type="EMBL" id="UQC77692.1"/>
    </source>
</evidence>
<dbReference type="EMBL" id="CP019474">
    <property type="protein sequence ID" value="UQC77692.1"/>
    <property type="molecule type" value="Genomic_DNA"/>
</dbReference>
<dbReference type="KEGG" id="clup:CLUP02_03163"/>
<protein>
    <submittedName>
        <fullName evidence="1">Uncharacterized protein</fullName>
    </submittedName>
</protein>
<dbReference type="AlphaFoldDB" id="A0A9Q8WCG5"/>
<dbReference type="RefSeq" id="XP_049139331.1">
    <property type="nucleotide sequence ID" value="XM_049282188.1"/>
</dbReference>
<dbReference type="Proteomes" id="UP000830671">
    <property type="component" value="Chromosome 2"/>
</dbReference>
<accession>A0A9Q8WCG5</accession>
<reference evidence="1" key="1">
    <citation type="journal article" date="2021" name="Mol. Plant Microbe Interact.">
        <title>Complete Genome Sequence of the Plant-Pathogenic Fungus Colletotrichum lupini.</title>
        <authorList>
            <person name="Baroncelli R."/>
            <person name="Pensec F."/>
            <person name="Da Lio D."/>
            <person name="Boufleur T."/>
            <person name="Vicente I."/>
            <person name="Sarrocco S."/>
            <person name="Picot A."/>
            <person name="Baraldi E."/>
            <person name="Sukno S."/>
            <person name="Thon M."/>
            <person name="Le Floch G."/>
        </authorList>
    </citation>
    <scope>NUCLEOTIDE SEQUENCE</scope>
    <source>
        <strain evidence="1">IMI 504893</strain>
    </source>
</reference>
<keyword evidence="2" id="KW-1185">Reference proteome</keyword>
<gene>
    <name evidence="1" type="ORF">CLUP02_03163</name>
</gene>
<name>A0A9Q8WCG5_9PEZI</name>
<proteinExistence type="predicted"/>
<dbReference type="GeneID" id="73337198"/>